<name>A0A395HN38_ASPHC</name>
<dbReference type="RefSeq" id="XP_025548053.1">
    <property type="nucleotide sequence ID" value="XM_025690487.1"/>
</dbReference>
<feature type="region of interest" description="Disordered" evidence="1">
    <location>
        <begin position="97"/>
        <end position="161"/>
    </location>
</feature>
<keyword evidence="3" id="KW-1185">Reference proteome</keyword>
<proteinExistence type="predicted"/>
<accession>A0A395HN38</accession>
<feature type="compositionally biased region" description="Basic and acidic residues" evidence="1">
    <location>
        <begin position="140"/>
        <end position="161"/>
    </location>
</feature>
<gene>
    <name evidence="2" type="ORF">BO97DRAFT_193513</name>
</gene>
<evidence type="ECO:0000313" key="2">
    <source>
        <dbReference type="EMBL" id="RAL08899.1"/>
    </source>
</evidence>
<reference evidence="2 3" key="1">
    <citation type="submission" date="2018-02" db="EMBL/GenBank/DDBJ databases">
        <title>The genomes of Aspergillus section Nigri reveals drivers in fungal speciation.</title>
        <authorList>
            <consortium name="DOE Joint Genome Institute"/>
            <person name="Vesth T.C."/>
            <person name="Nybo J."/>
            <person name="Theobald S."/>
            <person name="Brandl J."/>
            <person name="Frisvad J.C."/>
            <person name="Nielsen K.F."/>
            <person name="Lyhne E.K."/>
            <person name="Kogle M.E."/>
            <person name="Kuo A."/>
            <person name="Riley R."/>
            <person name="Clum A."/>
            <person name="Nolan M."/>
            <person name="Lipzen A."/>
            <person name="Salamov A."/>
            <person name="Henrissat B."/>
            <person name="Wiebenga A."/>
            <person name="De vries R.P."/>
            <person name="Grigoriev I.V."/>
            <person name="Mortensen U.H."/>
            <person name="Andersen M.R."/>
            <person name="Baker S.E."/>
        </authorList>
    </citation>
    <scope>NUCLEOTIDE SEQUENCE [LARGE SCALE GENOMIC DNA]</scope>
    <source>
        <strain evidence="2 3">CBS 101889</strain>
    </source>
</reference>
<feature type="compositionally biased region" description="Basic and acidic residues" evidence="1">
    <location>
        <begin position="100"/>
        <end position="111"/>
    </location>
</feature>
<evidence type="ECO:0000256" key="1">
    <source>
        <dbReference type="SAM" id="MobiDB-lite"/>
    </source>
</evidence>
<evidence type="ECO:0000313" key="3">
    <source>
        <dbReference type="Proteomes" id="UP000248961"/>
    </source>
</evidence>
<dbReference type="Proteomes" id="UP000248961">
    <property type="component" value="Unassembled WGS sequence"/>
</dbReference>
<dbReference type="EMBL" id="KZ824309">
    <property type="protein sequence ID" value="RAL08899.1"/>
    <property type="molecule type" value="Genomic_DNA"/>
</dbReference>
<dbReference type="GeneID" id="37194776"/>
<dbReference type="VEuPathDB" id="FungiDB:BO97DRAFT_193513"/>
<protein>
    <submittedName>
        <fullName evidence="2">Uncharacterized protein</fullName>
    </submittedName>
</protein>
<organism evidence="2 3">
    <name type="scientific">Aspergillus homomorphus (strain CBS 101889)</name>
    <dbReference type="NCBI Taxonomy" id="1450537"/>
    <lineage>
        <taxon>Eukaryota</taxon>
        <taxon>Fungi</taxon>
        <taxon>Dikarya</taxon>
        <taxon>Ascomycota</taxon>
        <taxon>Pezizomycotina</taxon>
        <taxon>Eurotiomycetes</taxon>
        <taxon>Eurotiomycetidae</taxon>
        <taxon>Eurotiales</taxon>
        <taxon>Aspergillaceae</taxon>
        <taxon>Aspergillus</taxon>
        <taxon>Aspergillus subgen. Circumdati</taxon>
    </lineage>
</organism>
<dbReference type="AlphaFoldDB" id="A0A395HN38"/>
<sequence>MPQPSDVVRYCEVGEQHMARVREHEEWAQRGPYYKQNVETHCERLWWRARFCEQVLRHWTKFIEKRGGGDRKISCLYTWNDMLKIVGLWQKQSQEEWDELNDRDPADRSKEQFQVTSKQREEFQAGKVAAHANRKALARRSLERMHAEHQKEMKLRQYEED</sequence>